<keyword evidence="2" id="KW-1185">Reference proteome</keyword>
<protein>
    <submittedName>
        <fullName evidence="1">Uncharacterized protein</fullName>
    </submittedName>
</protein>
<accession>A0A397SFB1</accession>
<dbReference type="Proteomes" id="UP000265703">
    <property type="component" value="Unassembled WGS sequence"/>
</dbReference>
<reference evidence="1 2" key="1">
    <citation type="submission" date="2018-06" db="EMBL/GenBank/DDBJ databases">
        <title>Comparative genomics reveals the genomic features of Rhizophagus irregularis, R. cerebriforme, R. diaphanum and Gigaspora rosea, and their symbiotic lifestyle signature.</title>
        <authorList>
            <person name="Morin E."/>
            <person name="San Clemente H."/>
            <person name="Chen E.C.H."/>
            <person name="De La Providencia I."/>
            <person name="Hainaut M."/>
            <person name="Kuo A."/>
            <person name="Kohler A."/>
            <person name="Murat C."/>
            <person name="Tang N."/>
            <person name="Roy S."/>
            <person name="Loubradou J."/>
            <person name="Henrissat B."/>
            <person name="Grigoriev I.V."/>
            <person name="Corradi N."/>
            <person name="Roux C."/>
            <person name="Martin F.M."/>
        </authorList>
    </citation>
    <scope>NUCLEOTIDE SEQUENCE [LARGE SCALE GENOMIC DNA]</scope>
    <source>
        <strain evidence="1 2">DAOM 227022</strain>
    </source>
</reference>
<dbReference type="PANTHER" id="PTHR45786:SF74">
    <property type="entry name" value="ATP-DEPENDENT DNA HELICASE"/>
    <property type="match status" value="1"/>
</dbReference>
<name>A0A397SFB1_9GLOM</name>
<dbReference type="OrthoDB" id="1748060at2759"/>
<dbReference type="STRING" id="658196.A0A397SFB1"/>
<evidence type="ECO:0000313" key="1">
    <source>
        <dbReference type="EMBL" id="RIA84688.1"/>
    </source>
</evidence>
<comment type="caution">
    <text evidence="1">The sequence shown here is derived from an EMBL/GenBank/DDBJ whole genome shotgun (WGS) entry which is preliminary data.</text>
</comment>
<gene>
    <name evidence="1" type="ORF">C1645_831878</name>
</gene>
<organism evidence="1 2">
    <name type="scientific">Glomus cerebriforme</name>
    <dbReference type="NCBI Taxonomy" id="658196"/>
    <lineage>
        <taxon>Eukaryota</taxon>
        <taxon>Fungi</taxon>
        <taxon>Fungi incertae sedis</taxon>
        <taxon>Mucoromycota</taxon>
        <taxon>Glomeromycotina</taxon>
        <taxon>Glomeromycetes</taxon>
        <taxon>Glomerales</taxon>
        <taxon>Glomeraceae</taxon>
        <taxon>Glomus</taxon>
    </lineage>
</organism>
<sequence>MSGSNESPVSRKRRLQRERLYEKDQNSSLSFPRFAICCTGSKVFLFPVLDPHSYLLDLYTSLQNFAIMVGNSYKIELSNQDIVLNLHNGTLQRISELYPSYDPLQYMLLFPNSDTAYREYSKKGSDSYAILFLQFTD</sequence>
<evidence type="ECO:0000313" key="2">
    <source>
        <dbReference type="Proteomes" id="UP000265703"/>
    </source>
</evidence>
<dbReference type="PANTHER" id="PTHR45786">
    <property type="entry name" value="DNA BINDING PROTEIN-LIKE"/>
    <property type="match status" value="1"/>
</dbReference>
<dbReference type="AlphaFoldDB" id="A0A397SFB1"/>
<proteinExistence type="predicted"/>
<dbReference type="EMBL" id="QKYT01000474">
    <property type="protein sequence ID" value="RIA84688.1"/>
    <property type="molecule type" value="Genomic_DNA"/>
</dbReference>